<dbReference type="EMBL" id="LAZR01011492">
    <property type="protein sequence ID" value="KKM61393.1"/>
    <property type="molecule type" value="Genomic_DNA"/>
</dbReference>
<evidence type="ECO:0000259" key="1">
    <source>
        <dbReference type="Pfam" id="PF01909"/>
    </source>
</evidence>
<dbReference type="InterPro" id="IPR043519">
    <property type="entry name" value="NT_sf"/>
</dbReference>
<dbReference type="AlphaFoldDB" id="A0A0F9IVS9"/>
<sequence length="306" mass="34175">MRADLKSLLSQQGISRRDQLAELLGAVSAAYEREYGSVRSVVLFGGITLGEFRPRFSDIDLAIVFGCGAEVPPNRLPEAIRGRVAEKPLLADTFVSPKHVSRSTLRTMRSHDWRSWTTEGSYEQVTDTAYPFTLCDTWMLHRHGLVLAGSEALEEFPFKEAPPTTPRIELRRLKWFAGRFELAKPFGGLEGLDLAGEVIYYGTTFARVVYTLKTGRVIGRVASTRWYEDAVGGERGQYVRSLGEKRCCPDPDSLCPPDDPVADLWPVFVHYSQEVLAYAAPEIIGPDSLQSRAEYLSQLRATLAKI</sequence>
<gene>
    <name evidence="2" type="ORF">LCGC14_1532180</name>
</gene>
<dbReference type="GO" id="GO:0016779">
    <property type="term" value="F:nucleotidyltransferase activity"/>
    <property type="evidence" value="ECO:0007669"/>
    <property type="project" value="InterPro"/>
</dbReference>
<protein>
    <recommendedName>
        <fullName evidence="1">Polymerase nucleotidyl transferase domain-containing protein</fullName>
    </recommendedName>
</protein>
<dbReference type="Pfam" id="PF01909">
    <property type="entry name" value="NTP_transf_2"/>
    <property type="match status" value="1"/>
</dbReference>
<accession>A0A0F9IVS9</accession>
<dbReference type="CDD" id="cd05403">
    <property type="entry name" value="NT_KNTase_like"/>
    <property type="match status" value="1"/>
</dbReference>
<reference evidence="2" key="1">
    <citation type="journal article" date="2015" name="Nature">
        <title>Complex archaea that bridge the gap between prokaryotes and eukaryotes.</title>
        <authorList>
            <person name="Spang A."/>
            <person name="Saw J.H."/>
            <person name="Jorgensen S.L."/>
            <person name="Zaremba-Niedzwiedzka K."/>
            <person name="Martijn J."/>
            <person name="Lind A.E."/>
            <person name="van Eijk R."/>
            <person name="Schleper C."/>
            <person name="Guy L."/>
            <person name="Ettema T.J."/>
        </authorList>
    </citation>
    <scope>NUCLEOTIDE SEQUENCE</scope>
</reference>
<name>A0A0F9IVS9_9ZZZZ</name>
<dbReference type="InterPro" id="IPR002934">
    <property type="entry name" value="Polymerase_NTP_transf_dom"/>
</dbReference>
<proteinExistence type="predicted"/>
<feature type="domain" description="Polymerase nucleotidyl transferase" evidence="1">
    <location>
        <begin position="34"/>
        <end position="70"/>
    </location>
</feature>
<organism evidence="2">
    <name type="scientific">marine sediment metagenome</name>
    <dbReference type="NCBI Taxonomy" id="412755"/>
    <lineage>
        <taxon>unclassified sequences</taxon>
        <taxon>metagenomes</taxon>
        <taxon>ecological metagenomes</taxon>
    </lineage>
</organism>
<comment type="caution">
    <text evidence="2">The sequence shown here is derived from an EMBL/GenBank/DDBJ whole genome shotgun (WGS) entry which is preliminary data.</text>
</comment>
<evidence type="ECO:0000313" key="2">
    <source>
        <dbReference type="EMBL" id="KKM61393.1"/>
    </source>
</evidence>
<dbReference type="SUPFAM" id="SSF81301">
    <property type="entry name" value="Nucleotidyltransferase"/>
    <property type="match status" value="1"/>
</dbReference>